<dbReference type="PANTHER" id="PTHR33926:SF1">
    <property type="entry name" value="PROTEIN TIC 22-LIKE, CHLOROPLASTIC"/>
    <property type="match status" value="1"/>
</dbReference>
<keyword evidence="2" id="KW-0150">Chloroplast</keyword>
<keyword evidence="5" id="KW-1185">Reference proteome</keyword>
<dbReference type="PANTHER" id="PTHR33926">
    <property type="entry name" value="PROTEIN TIC 22, CHLOROPLASTIC"/>
    <property type="match status" value="1"/>
</dbReference>
<proteinExistence type="predicted"/>
<sequence>MGSLKKKDDDDLLHNSSNTLKTHFSNFINQINPNKLLSTPNFCSLFPKNNCNDQALPTAEIKKRLAGIRAYKITDRYNTNVACVGENRGIKLLYLGEQDAHSFLNSVESLGDKVYMHVDDLRVYDTPITEILDVGVDDPPMRLVPELLQVKHAIESDGLSLDDGRGKRYCPCYLRKEDLEFTRSAVLTKSDLLVDKIKDGSISKSNNIIIAGPGMSWRWFDDQNQKK</sequence>
<evidence type="ECO:0000256" key="3">
    <source>
        <dbReference type="ARBA" id="ARBA00022640"/>
    </source>
</evidence>
<dbReference type="GO" id="GO:0009507">
    <property type="term" value="C:chloroplast"/>
    <property type="evidence" value="ECO:0007669"/>
    <property type="project" value="UniProtKB-SubCell"/>
</dbReference>
<name>A0A9N7NXJ5_STRHE</name>
<dbReference type="Pfam" id="PF04278">
    <property type="entry name" value="Tic22"/>
    <property type="match status" value="1"/>
</dbReference>
<evidence type="ECO:0000313" key="4">
    <source>
        <dbReference type="EMBL" id="CAA0838930.1"/>
    </source>
</evidence>
<dbReference type="InterPro" id="IPR007378">
    <property type="entry name" value="Tic22-like"/>
</dbReference>
<dbReference type="GO" id="GO:0015031">
    <property type="term" value="P:protein transport"/>
    <property type="evidence" value="ECO:0007669"/>
    <property type="project" value="InterPro"/>
</dbReference>
<dbReference type="OrthoDB" id="196308at2759"/>
<protein>
    <submittedName>
        <fullName evidence="4">Uncharacterized protein</fullName>
    </submittedName>
</protein>
<keyword evidence="3" id="KW-0934">Plastid</keyword>
<comment type="subcellular location">
    <subcellularLocation>
        <location evidence="1">Plastid</location>
        <location evidence="1">Chloroplast</location>
    </subcellularLocation>
</comment>
<evidence type="ECO:0000256" key="1">
    <source>
        <dbReference type="ARBA" id="ARBA00004229"/>
    </source>
</evidence>
<dbReference type="EMBL" id="CACSLK010031421">
    <property type="protein sequence ID" value="CAA0838930.1"/>
    <property type="molecule type" value="Genomic_DNA"/>
</dbReference>
<organism evidence="4 5">
    <name type="scientific">Striga hermonthica</name>
    <name type="common">Purple witchweed</name>
    <name type="synonym">Buchnera hermonthica</name>
    <dbReference type="NCBI Taxonomy" id="68872"/>
    <lineage>
        <taxon>Eukaryota</taxon>
        <taxon>Viridiplantae</taxon>
        <taxon>Streptophyta</taxon>
        <taxon>Embryophyta</taxon>
        <taxon>Tracheophyta</taxon>
        <taxon>Spermatophyta</taxon>
        <taxon>Magnoliopsida</taxon>
        <taxon>eudicotyledons</taxon>
        <taxon>Gunneridae</taxon>
        <taxon>Pentapetalae</taxon>
        <taxon>asterids</taxon>
        <taxon>lamiids</taxon>
        <taxon>Lamiales</taxon>
        <taxon>Orobanchaceae</taxon>
        <taxon>Buchnereae</taxon>
        <taxon>Striga</taxon>
    </lineage>
</organism>
<dbReference type="Proteomes" id="UP001153555">
    <property type="component" value="Unassembled WGS sequence"/>
</dbReference>
<comment type="caution">
    <text evidence="4">The sequence shown here is derived from an EMBL/GenBank/DDBJ whole genome shotgun (WGS) entry which is preliminary data.</text>
</comment>
<reference evidence="4" key="1">
    <citation type="submission" date="2019-12" db="EMBL/GenBank/DDBJ databases">
        <authorList>
            <person name="Scholes J."/>
        </authorList>
    </citation>
    <scope>NUCLEOTIDE SEQUENCE</scope>
</reference>
<gene>
    <name evidence="4" type="ORF">SHERM_05503</name>
</gene>
<evidence type="ECO:0000313" key="5">
    <source>
        <dbReference type="Proteomes" id="UP001153555"/>
    </source>
</evidence>
<accession>A0A9N7NXJ5</accession>
<dbReference type="AlphaFoldDB" id="A0A9N7NXJ5"/>
<evidence type="ECO:0000256" key="2">
    <source>
        <dbReference type="ARBA" id="ARBA00022528"/>
    </source>
</evidence>